<reference evidence="2" key="1">
    <citation type="submission" date="2023-10" db="EMBL/GenBank/DDBJ databases">
        <authorList>
            <person name="Domelevo Entfellner J.-B."/>
        </authorList>
    </citation>
    <scope>NUCLEOTIDE SEQUENCE</scope>
</reference>
<keyword evidence="1" id="KW-0732">Signal</keyword>
<accession>A0AA86S7X9</accession>
<protein>
    <submittedName>
        <fullName evidence="2">Uncharacterized protein</fullName>
    </submittedName>
</protein>
<dbReference type="EMBL" id="OY731400">
    <property type="protein sequence ID" value="CAJ1937613.1"/>
    <property type="molecule type" value="Genomic_DNA"/>
</dbReference>
<sequence>MRIFNRLFSFLLEFKSLVRGKGVAIEYNQVQQSRREELICNSRSSIGRKRINEFPYLGIADEPVLFVGKQSFNSQSISTERRKVMQAGVHLQLLVGAVGMERKMNSSVGLGRRWRHWWVGREYLETTLSKPRGKLDAGLCLAFSSALTPVDVPSPVSMKKN</sequence>
<dbReference type="Proteomes" id="UP001189624">
    <property type="component" value="Chromosome 3"/>
</dbReference>
<keyword evidence="3" id="KW-1185">Reference proteome</keyword>
<gene>
    <name evidence="2" type="ORF">AYBTSS11_LOCUS8124</name>
</gene>
<evidence type="ECO:0000313" key="3">
    <source>
        <dbReference type="Proteomes" id="UP001189624"/>
    </source>
</evidence>
<feature type="chain" id="PRO_5041734523" evidence="1">
    <location>
        <begin position="21"/>
        <end position="161"/>
    </location>
</feature>
<dbReference type="AlphaFoldDB" id="A0AA86S7X9"/>
<organism evidence="2 3">
    <name type="scientific">Sphenostylis stenocarpa</name>
    <dbReference type="NCBI Taxonomy" id="92480"/>
    <lineage>
        <taxon>Eukaryota</taxon>
        <taxon>Viridiplantae</taxon>
        <taxon>Streptophyta</taxon>
        <taxon>Embryophyta</taxon>
        <taxon>Tracheophyta</taxon>
        <taxon>Spermatophyta</taxon>
        <taxon>Magnoliopsida</taxon>
        <taxon>eudicotyledons</taxon>
        <taxon>Gunneridae</taxon>
        <taxon>Pentapetalae</taxon>
        <taxon>rosids</taxon>
        <taxon>fabids</taxon>
        <taxon>Fabales</taxon>
        <taxon>Fabaceae</taxon>
        <taxon>Papilionoideae</taxon>
        <taxon>50 kb inversion clade</taxon>
        <taxon>NPAAA clade</taxon>
        <taxon>indigoferoid/millettioid clade</taxon>
        <taxon>Phaseoleae</taxon>
        <taxon>Sphenostylis</taxon>
    </lineage>
</organism>
<dbReference type="Gramene" id="rna-AYBTSS11_LOCUS8124">
    <property type="protein sequence ID" value="CAJ1937613.1"/>
    <property type="gene ID" value="gene-AYBTSS11_LOCUS8124"/>
</dbReference>
<evidence type="ECO:0000313" key="2">
    <source>
        <dbReference type="EMBL" id="CAJ1937613.1"/>
    </source>
</evidence>
<name>A0AA86S7X9_9FABA</name>
<proteinExistence type="predicted"/>
<feature type="signal peptide" evidence="1">
    <location>
        <begin position="1"/>
        <end position="20"/>
    </location>
</feature>
<evidence type="ECO:0000256" key="1">
    <source>
        <dbReference type="SAM" id="SignalP"/>
    </source>
</evidence>